<dbReference type="RefSeq" id="XP_018101509.1">
    <property type="nucleotide sequence ID" value="XM_018246020.2"/>
</dbReference>
<evidence type="ECO:0000313" key="3">
    <source>
        <dbReference type="RefSeq" id="XP_018101508.1"/>
    </source>
</evidence>
<feature type="region of interest" description="Disordered" evidence="1">
    <location>
        <begin position="535"/>
        <end position="565"/>
    </location>
</feature>
<dbReference type="PaxDb" id="8355-A0A1L8HCW5"/>
<proteinExistence type="predicted"/>
<evidence type="ECO:0000313" key="2">
    <source>
        <dbReference type="Proteomes" id="UP000186698"/>
    </source>
</evidence>
<evidence type="ECO:0000256" key="1">
    <source>
        <dbReference type="SAM" id="MobiDB-lite"/>
    </source>
</evidence>
<dbReference type="InterPro" id="IPR033333">
    <property type="entry name" value="FANCB"/>
</dbReference>
<accession>A0A1L8HCW5</accession>
<dbReference type="GO" id="GO:0036297">
    <property type="term" value="P:interstrand cross-link repair"/>
    <property type="evidence" value="ECO:0007669"/>
    <property type="project" value="InterPro"/>
</dbReference>
<dbReference type="GeneID" id="108707919"/>
<dbReference type="GO" id="GO:2000042">
    <property type="term" value="P:negative regulation of double-strand break repair via homologous recombination"/>
    <property type="evidence" value="ECO:0000318"/>
    <property type="project" value="GO_Central"/>
</dbReference>
<dbReference type="Bgee" id="108707919">
    <property type="expression patterns" value="Expressed in egg cell and 19 other cell types or tissues"/>
</dbReference>
<dbReference type="KEGG" id="xla:108707919"/>
<gene>
    <name evidence="3 4 5 6" type="primary">LOC108707919</name>
</gene>
<dbReference type="GO" id="GO:1990414">
    <property type="term" value="P:replication-born double-strand break repair via sister chromatid exchange"/>
    <property type="evidence" value="ECO:0000318"/>
    <property type="project" value="GO_Central"/>
</dbReference>
<dbReference type="PANTHER" id="PTHR28450">
    <property type="entry name" value="FANCONI ANEMIA GROUP B PROTEIN"/>
    <property type="match status" value="1"/>
</dbReference>
<dbReference type="OrthoDB" id="1917888at2759"/>
<dbReference type="RefSeq" id="XP_018101510.1">
    <property type="nucleotide sequence ID" value="XM_018246021.2"/>
</dbReference>
<name>A0A1L8HCW5_XENLA</name>
<reference evidence="3 4" key="1">
    <citation type="submission" date="2025-04" db="UniProtKB">
        <authorList>
            <consortium name="RefSeq"/>
        </authorList>
    </citation>
    <scope>IDENTIFICATION</scope>
    <source>
        <strain evidence="3 4">J_2021</strain>
        <tissue evidence="3 4">Erythrocytes</tissue>
    </source>
</reference>
<dbReference type="STRING" id="8355.A0A1L8HCW5"/>
<evidence type="ECO:0000313" key="6">
    <source>
        <dbReference type="RefSeq" id="XP_041437563.1"/>
    </source>
</evidence>
<organism evidence="2 6">
    <name type="scientific">Xenopus laevis</name>
    <name type="common">African clawed frog</name>
    <dbReference type="NCBI Taxonomy" id="8355"/>
    <lineage>
        <taxon>Eukaryota</taxon>
        <taxon>Metazoa</taxon>
        <taxon>Chordata</taxon>
        <taxon>Craniata</taxon>
        <taxon>Vertebrata</taxon>
        <taxon>Euteleostomi</taxon>
        <taxon>Amphibia</taxon>
        <taxon>Batrachia</taxon>
        <taxon>Anura</taxon>
        <taxon>Pipoidea</taxon>
        <taxon>Pipidae</taxon>
        <taxon>Xenopodinae</taxon>
        <taxon>Xenopus</taxon>
        <taxon>Xenopus</taxon>
    </lineage>
</organism>
<dbReference type="OMA" id="LAFHRVC"/>
<dbReference type="Proteomes" id="UP000186698">
    <property type="component" value="Chromosome 2L"/>
</dbReference>
<dbReference type="RefSeq" id="XP_018101508.1">
    <property type="nucleotide sequence ID" value="XM_018246019.2"/>
</dbReference>
<dbReference type="GO" id="GO:1905168">
    <property type="term" value="P:positive regulation of double-strand break repair via homologous recombination"/>
    <property type="evidence" value="ECO:0000318"/>
    <property type="project" value="GO_Central"/>
</dbReference>
<protein>
    <submittedName>
        <fullName evidence="3 4">Fanconi anemia group B protein</fullName>
    </submittedName>
</protein>
<sequence>MEAGLHLMEKNQQIASYNGDLLLFQIPDRKRICDASEKNTLLFFRKRFDTVSQTFIEQSLGQYNFPGTKSGVELVCVNCVTDSRTGINLPCVLLKTCKKKSSNATKCTLLLFHASNQVECSLKFRLDVDTVQDLQICDGPTVLWRHEDKLFYISQPTSGVLTSPLSLTAIHWVGTIYGEGTVIFGTRNATFQGAKEIATGFHLDAAEFVLYSIEKQRTVPGTCFLPHAYSTVLRCLQVCVMQKRNDKYETSVAAASNTQLIWIQNGIPKEVCKLPFENPCKLQIALTSRGYLFIISFASGDVCAVQKDGLKIAATWQQVHTVVVDDFLGRGTDQILLLLKCDPNSSSDFQSFKLTDCCEINYPTGECDIGTSTEDGFHENRLLAIRALESRLQAGLLSLEELQQHLQLKDRVLRSSCEALINMVQGNETAIPSADKEGLVSLWDDKESSPCLPSTSLCLSSPAECPVERIWQRIVNDLLVIGVKLNSSAYLSLSSVSLSLVLDQSTVQLSTVTKCETLELKMAIGSLIKSSPVYQGEPTAKKQRTSSFTTGSVLEDSSGRQSCPPYENDLANTVTAVTELSPLLALVNTSSVLLLHARRRNRPDSLVKSEMLTVPCGRISLSTEDVLKGKHTVNISEHCQGSIEDVLAVLSAYIKYSFHISSPDCTLTSMKFWMMGHMQGEPVRHIPEIICSRIPGSLEGTLFIWNPRSPCEGNLTVFARNTAVMLQCLCSLRSVLPPTCVMKIIKQEGMHCLAESLALSLEEELLALKSAISTSASDAEEDLTLRSKLKKKPSSTITPLSDTKEDVQRYRDELLIEQEQSKLGANLTIESDQYRQIVEKIAQIQMNSDKLAARLASS</sequence>
<dbReference type="PANTHER" id="PTHR28450:SF1">
    <property type="entry name" value="FANCONI ANEMIA GROUP B PROTEIN"/>
    <property type="match status" value="1"/>
</dbReference>
<evidence type="ECO:0000313" key="5">
    <source>
        <dbReference type="RefSeq" id="XP_018101510.1"/>
    </source>
</evidence>
<dbReference type="AlphaFoldDB" id="A0A1L8HCW5"/>
<evidence type="ECO:0000313" key="4">
    <source>
        <dbReference type="RefSeq" id="XP_018101509.1"/>
    </source>
</evidence>
<dbReference type="RefSeq" id="XP_041437563.1">
    <property type="nucleotide sequence ID" value="XM_041581629.1"/>
</dbReference>
<keyword evidence="2" id="KW-1185">Reference proteome</keyword>
<dbReference type="GO" id="GO:0043240">
    <property type="term" value="C:Fanconi anaemia nuclear complex"/>
    <property type="evidence" value="ECO:0000318"/>
    <property type="project" value="GO_Central"/>
</dbReference>